<evidence type="ECO:0000313" key="5">
    <source>
        <dbReference type="Proteomes" id="UP001202867"/>
    </source>
</evidence>
<dbReference type="InterPro" id="IPR045337">
    <property type="entry name" value="MmgE_PrpD_C"/>
</dbReference>
<dbReference type="InterPro" id="IPR042183">
    <property type="entry name" value="MmgE/PrpD_sf_1"/>
</dbReference>
<dbReference type="Pfam" id="PF03972">
    <property type="entry name" value="MmgE_PrpD_N"/>
    <property type="match status" value="1"/>
</dbReference>
<dbReference type="InterPro" id="IPR036148">
    <property type="entry name" value="MmgE/PrpD_sf"/>
</dbReference>
<dbReference type="PANTHER" id="PTHR16943:SF8">
    <property type="entry name" value="2-METHYLCITRATE DEHYDRATASE"/>
    <property type="match status" value="1"/>
</dbReference>
<reference evidence="5" key="1">
    <citation type="submission" date="2023-07" db="EMBL/GenBank/DDBJ databases">
        <title>Ancylobacter moscoviensis sp. nov., facultatively methylotrophic bacteria from activated sludge and the reclassification of Starkeya novella (Starkey 1934) Kelly et al. 2000 as Ancylobacter novellus comb. nov., Starkeya koreensis Im et al. 2006 as Ancylobacter koreensis comb.nov., Angulomicrobium tetraedrale Vasil'eva et al. 1986 as Ancylobacter tetraedralis comb. nov., Angulomicrobium amanitiforme Fritz et al. 2004 as Ancylobacter amanitiformis comb. nov. and Methylorhabdus multivorans Doronina et al. 1996 as Ancylobacter multivorans comb. nov. and emended description of the genus Ancylobacter.</title>
        <authorList>
            <person name="Doronina N."/>
            <person name="Chemodurova A."/>
            <person name="Grouzdev D."/>
            <person name="Koziaeva V."/>
            <person name="Shi W."/>
            <person name="Wu L."/>
            <person name="Kaparullina E."/>
        </authorList>
    </citation>
    <scope>NUCLEOTIDE SEQUENCE [LARGE SCALE GENOMIC DNA]</scope>
    <source>
        <strain evidence="5">Jip08</strain>
    </source>
</reference>
<dbReference type="EMBL" id="JALKCG010000001">
    <property type="protein sequence ID" value="MCK0207793.1"/>
    <property type="molecule type" value="Genomic_DNA"/>
</dbReference>
<organism evidence="4 5">
    <name type="scientific">Ancylobacter koreensis</name>
    <dbReference type="NCBI Taxonomy" id="266121"/>
    <lineage>
        <taxon>Bacteria</taxon>
        <taxon>Pseudomonadati</taxon>
        <taxon>Pseudomonadota</taxon>
        <taxon>Alphaproteobacteria</taxon>
        <taxon>Hyphomicrobiales</taxon>
        <taxon>Xanthobacteraceae</taxon>
        <taxon>Ancylobacter</taxon>
    </lineage>
</organism>
<proteinExistence type="inferred from homology"/>
<dbReference type="Gene3D" id="1.10.4100.10">
    <property type="entry name" value="2-methylcitrate dehydratase PrpD"/>
    <property type="match status" value="1"/>
</dbReference>
<comment type="similarity">
    <text evidence="1">Belongs to the PrpD family.</text>
</comment>
<dbReference type="InterPro" id="IPR042188">
    <property type="entry name" value="MmgE/PrpD_sf_2"/>
</dbReference>
<dbReference type="InterPro" id="IPR045336">
    <property type="entry name" value="MmgE_PrpD_N"/>
</dbReference>
<dbReference type="InterPro" id="IPR005656">
    <property type="entry name" value="MmgE_PrpD"/>
</dbReference>
<evidence type="ECO:0000313" key="4">
    <source>
        <dbReference type="EMBL" id="MCK0207793.1"/>
    </source>
</evidence>
<protein>
    <submittedName>
        <fullName evidence="4">MmgE/PrpD family protein</fullName>
    </submittedName>
</protein>
<dbReference type="RefSeq" id="WP_247199722.1">
    <property type="nucleotide sequence ID" value="NZ_JALKCG010000001.1"/>
</dbReference>
<dbReference type="SUPFAM" id="SSF103378">
    <property type="entry name" value="2-methylcitrate dehydratase PrpD"/>
    <property type="match status" value="1"/>
</dbReference>
<sequence>MSHATATEEAVGFQGTALAESISAVLTRLSLDDMGAKAQEMAINDLIDMTGLCVAARNTDYIASLIEGWDGEGACTAIGHSRPLDAAGAALINGTATHGEDFDDTLEGAPIRVGAMVLPAVLAATERFHRSGEDALRGMIAGMEMVCRFNHVVPGAIHKAGFHPVGIIGALGATAGAGVALGLDARQLTLAFGISGSFASGIGEFLTEGAWTKRIHPGWAAQSGYRAALLGRSGYFGPRTVFEGARNIFKVFGRDAKPNYEPLLKGLGEEWLMEKIAFKPYACGTMIHPFIDCMIRFREEGIAPERIVSIECETGEGLVDRLWEPLAVKHRPPSGYAAKFSMPFCMAVGYFDGDAGLEQFTDAKAKDERILALAGKIRYVIDPNNEYPRNYSGHIKVTLDDGRVVEYRQPHFRGGAREPLTRDELVAKARGNVAYGGLSPQFADDLLRFCLDLRECPDMGMLGRFRA</sequence>
<keyword evidence="5" id="KW-1185">Reference proteome</keyword>
<dbReference type="Gene3D" id="3.30.1330.120">
    <property type="entry name" value="2-methylcitrate dehydratase PrpD"/>
    <property type="match status" value="1"/>
</dbReference>
<dbReference type="Pfam" id="PF19305">
    <property type="entry name" value="MmgE_PrpD_C"/>
    <property type="match status" value="1"/>
</dbReference>
<feature type="domain" description="MmgE/PrpD N-terminal" evidence="2">
    <location>
        <begin position="21"/>
        <end position="260"/>
    </location>
</feature>
<comment type="caution">
    <text evidence="4">The sequence shown here is derived from an EMBL/GenBank/DDBJ whole genome shotgun (WGS) entry which is preliminary data.</text>
</comment>
<accession>A0ABT0DKH4</accession>
<evidence type="ECO:0000256" key="1">
    <source>
        <dbReference type="ARBA" id="ARBA00006174"/>
    </source>
</evidence>
<dbReference type="PANTHER" id="PTHR16943">
    <property type="entry name" value="2-METHYLCITRATE DEHYDRATASE-RELATED"/>
    <property type="match status" value="1"/>
</dbReference>
<dbReference type="Proteomes" id="UP001202867">
    <property type="component" value="Unassembled WGS sequence"/>
</dbReference>
<evidence type="ECO:0000259" key="3">
    <source>
        <dbReference type="Pfam" id="PF19305"/>
    </source>
</evidence>
<gene>
    <name evidence="4" type="ORF">MWN33_07055</name>
</gene>
<feature type="domain" description="MmgE/PrpD C-terminal" evidence="3">
    <location>
        <begin position="281"/>
        <end position="434"/>
    </location>
</feature>
<name>A0ABT0DKH4_9HYPH</name>
<evidence type="ECO:0000259" key="2">
    <source>
        <dbReference type="Pfam" id="PF03972"/>
    </source>
</evidence>